<sequence length="62" mass="6793">MLRKPSALAGRIEDMQQPVALPAGLVEHPPGPQLCALLADLDTTQVSNHATVVLLRAWRRLR</sequence>
<reference evidence="1 2" key="1">
    <citation type="submission" date="2016-10" db="EMBL/GenBank/DDBJ databases">
        <authorList>
            <person name="de Groot N.N."/>
        </authorList>
    </citation>
    <scope>NUCLEOTIDE SEQUENCE [LARGE SCALE GENOMIC DNA]</scope>
    <source>
        <strain evidence="1 2">CGMCC 4.1877</strain>
    </source>
</reference>
<organism evidence="1 2">
    <name type="scientific">Pseudonocardia ammonioxydans</name>
    <dbReference type="NCBI Taxonomy" id="260086"/>
    <lineage>
        <taxon>Bacteria</taxon>
        <taxon>Bacillati</taxon>
        <taxon>Actinomycetota</taxon>
        <taxon>Actinomycetes</taxon>
        <taxon>Pseudonocardiales</taxon>
        <taxon>Pseudonocardiaceae</taxon>
        <taxon>Pseudonocardia</taxon>
    </lineage>
</organism>
<accession>A0A1I5IMF0</accession>
<evidence type="ECO:0000313" key="2">
    <source>
        <dbReference type="Proteomes" id="UP000199614"/>
    </source>
</evidence>
<keyword evidence="2" id="KW-1185">Reference proteome</keyword>
<dbReference type="AlphaFoldDB" id="A0A1I5IMF0"/>
<name>A0A1I5IMF0_PSUAM</name>
<feature type="non-terminal residue" evidence="1">
    <location>
        <position position="62"/>
    </location>
</feature>
<proteinExistence type="predicted"/>
<protein>
    <submittedName>
        <fullName evidence="1">Uncharacterized protein</fullName>
    </submittedName>
</protein>
<dbReference type="EMBL" id="FOUY01000111">
    <property type="protein sequence ID" value="SFO61450.1"/>
    <property type="molecule type" value="Genomic_DNA"/>
</dbReference>
<evidence type="ECO:0000313" key="1">
    <source>
        <dbReference type="EMBL" id="SFO61450.1"/>
    </source>
</evidence>
<gene>
    <name evidence="1" type="ORF">SAMN05216207_11119</name>
</gene>
<dbReference type="Proteomes" id="UP000199614">
    <property type="component" value="Unassembled WGS sequence"/>
</dbReference>